<dbReference type="Proteomes" id="UP000326671">
    <property type="component" value="Unassembled WGS sequence"/>
</dbReference>
<proteinExistence type="inferred from homology"/>
<dbReference type="GO" id="GO:0015818">
    <property type="term" value="P:isoleucine transport"/>
    <property type="evidence" value="ECO:0007669"/>
    <property type="project" value="TreeGrafter"/>
</dbReference>
<feature type="transmembrane region" description="Helical" evidence="9">
    <location>
        <begin position="229"/>
        <end position="253"/>
    </location>
</feature>
<dbReference type="PANTHER" id="PTHR30588:SF0">
    <property type="entry name" value="BRANCHED-CHAIN AMINO ACID PERMEASE BRNQ"/>
    <property type="match status" value="1"/>
</dbReference>
<feature type="transmembrane region" description="Helical" evidence="9">
    <location>
        <begin position="201"/>
        <end position="217"/>
    </location>
</feature>
<organism evidence="10 11">
    <name type="scientific">Niallia endozanthoxylica</name>
    <dbReference type="NCBI Taxonomy" id="2036016"/>
    <lineage>
        <taxon>Bacteria</taxon>
        <taxon>Bacillati</taxon>
        <taxon>Bacillota</taxon>
        <taxon>Bacilli</taxon>
        <taxon>Bacillales</taxon>
        <taxon>Bacillaceae</taxon>
        <taxon>Niallia</taxon>
    </lineage>
</organism>
<dbReference type="Pfam" id="PF05525">
    <property type="entry name" value="Branch_AA_trans"/>
    <property type="match status" value="1"/>
</dbReference>
<feature type="transmembrane region" description="Helical" evidence="9">
    <location>
        <begin position="345"/>
        <end position="362"/>
    </location>
</feature>
<dbReference type="InterPro" id="IPR004685">
    <property type="entry name" value="Brnchd-chn_aa_trnsp_Livcs"/>
</dbReference>
<evidence type="ECO:0000256" key="7">
    <source>
        <dbReference type="ARBA" id="ARBA00022989"/>
    </source>
</evidence>
<evidence type="ECO:0000256" key="1">
    <source>
        <dbReference type="ARBA" id="ARBA00004651"/>
    </source>
</evidence>
<dbReference type="OrthoDB" id="9783920at2"/>
<dbReference type="GO" id="GO:0015820">
    <property type="term" value="P:L-leucine transport"/>
    <property type="evidence" value="ECO:0007669"/>
    <property type="project" value="TreeGrafter"/>
</dbReference>
<keyword evidence="7 9" id="KW-1133">Transmembrane helix</keyword>
<reference evidence="10 11" key="1">
    <citation type="submission" date="2019-09" db="EMBL/GenBank/DDBJ databases">
        <title>Whole genome sequences of isolates from the Mars Exploration Rovers.</title>
        <authorList>
            <person name="Seuylemezian A."/>
            <person name="Vaishampayan P."/>
        </authorList>
    </citation>
    <scope>NUCLEOTIDE SEQUENCE [LARGE SCALE GENOMIC DNA]</scope>
    <source>
        <strain evidence="10 11">MER_TA_151</strain>
    </source>
</reference>
<keyword evidence="6 9" id="KW-0029">Amino-acid transport</keyword>
<evidence type="ECO:0000256" key="6">
    <source>
        <dbReference type="ARBA" id="ARBA00022970"/>
    </source>
</evidence>
<keyword evidence="3 9" id="KW-0813">Transport</keyword>
<feature type="transmembrane region" description="Helical" evidence="9">
    <location>
        <begin position="415"/>
        <end position="434"/>
    </location>
</feature>
<dbReference type="PANTHER" id="PTHR30588">
    <property type="entry name" value="BRANCHED-CHAIN AMINO ACID TRANSPORT SYSTEM 2 CARRIER PROTEIN"/>
    <property type="match status" value="1"/>
</dbReference>
<dbReference type="GO" id="GO:0005304">
    <property type="term" value="F:L-valine transmembrane transporter activity"/>
    <property type="evidence" value="ECO:0007669"/>
    <property type="project" value="TreeGrafter"/>
</dbReference>
<feature type="transmembrane region" description="Helical" evidence="9">
    <location>
        <begin position="75"/>
        <end position="97"/>
    </location>
</feature>
<dbReference type="GO" id="GO:0015188">
    <property type="term" value="F:L-isoleucine transmembrane transporter activity"/>
    <property type="evidence" value="ECO:0007669"/>
    <property type="project" value="TreeGrafter"/>
</dbReference>
<comment type="similarity">
    <text evidence="2 9">Belongs to the branched chain amino acid transporter family.</text>
</comment>
<dbReference type="NCBIfam" id="TIGR00796">
    <property type="entry name" value="livcs"/>
    <property type="match status" value="1"/>
</dbReference>
<keyword evidence="8 9" id="KW-0472">Membrane</keyword>
<dbReference type="EMBL" id="VYKL01000003">
    <property type="protein sequence ID" value="KAA9032421.1"/>
    <property type="molecule type" value="Genomic_DNA"/>
</dbReference>
<sequence length="444" mass="47559">MNKLTNRDIMFLGFMLFSMLFGAGNLIFPAYLGQAVGENVWQAVAGFIISDAGLAVLGMIAIAKSGSLDHLVNRVHPIFALLFPMAIYLAIGPGLAIPRAGSLAYEMGAKPFLPNSIESSPIGLLVYTVLFFSIVFWFAKSPSKLVDRFGKILTPSLLILIGIVAVKALFTDLPGLKEAALSYKEIPIAKGFLDGYQTMDALGALICGIVFTTIFSSKKIDNKTLQVRYLTLFGLICGLLLAFCYVIIAYLGASASIPGNADNGAIVLSTIMHQLFGQGGTVVLGLIFTLACLSVCIGLITACAQYFSAIFPRLSYENWAILLCAVSGVVANLGLSQILKVSVPILGLLYPIAISLIVLGLVHDRLPYNKRPVYVMTLGLVGVFSLIEMVNTAFLNNSLSGFLSFVPMQTMGFGWIIPGVLGFVIGCMIEKVNVKAELVERKAA</sequence>
<feature type="transmembrane region" description="Helical" evidence="9">
    <location>
        <begin position="152"/>
        <end position="170"/>
    </location>
</feature>
<keyword evidence="11" id="KW-1185">Reference proteome</keyword>
<feature type="transmembrane region" description="Helical" evidence="9">
    <location>
        <begin position="122"/>
        <end position="140"/>
    </location>
</feature>
<feature type="transmembrane region" description="Helical" evidence="9">
    <location>
        <begin position="319"/>
        <end position="339"/>
    </location>
</feature>
<protein>
    <recommendedName>
        <fullName evidence="9">Branched-chain amino acid transport system carrier protein</fullName>
    </recommendedName>
</protein>
<evidence type="ECO:0000313" key="10">
    <source>
        <dbReference type="EMBL" id="KAA9032421.1"/>
    </source>
</evidence>
<name>A0A5J5IAZ4_9BACI</name>
<comment type="function">
    <text evidence="9">Component of the transport system for branched-chain amino acids.</text>
</comment>
<feature type="transmembrane region" description="Helical" evidence="9">
    <location>
        <begin position="282"/>
        <end position="307"/>
    </location>
</feature>
<accession>A0A5J5IAZ4</accession>
<gene>
    <name evidence="10" type="primary">brnQ</name>
    <name evidence="10" type="ORF">F4V44_00515</name>
</gene>
<comment type="caution">
    <text evidence="10">The sequence shown here is derived from an EMBL/GenBank/DDBJ whole genome shotgun (WGS) entry which is preliminary data.</text>
</comment>
<evidence type="ECO:0000313" key="11">
    <source>
        <dbReference type="Proteomes" id="UP000326671"/>
    </source>
</evidence>
<feature type="transmembrane region" description="Helical" evidence="9">
    <location>
        <begin position="374"/>
        <end position="395"/>
    </location>
</feature>
<keyword evidence="4" id="KW-1003">Cell membrane</keyword>
<evidence type="ECO:0000256" key="8">
    <source>
        <dbReference type="ARBA" id="ARBA00023136"/>
    </source>
</evidence>
<evidence type="ECO:0000256" key="2">
    <source>
        <dbReference type="ARBA" id="ARBA00008540"/>
    </source>
</evidence>
<evidence type="ECO:0000256" key="3">
    <source>
        <dbReference type="ARBA" id="ARBA00022448"/>
    </source>
</evidence>
<evidence type="ECO:0000256" key="9">
    <source>
        <dbReference type="RuleBase" id="RU362122"/>
    </source>
</evidence>
<dbReference type="GO" id="GO:0015190">
    <property type="term" value="F:L-leucine transmembrane transporter activity"/>
    <property type="evidence" value="ECO:0007669"/>
    <property type="project" value="TreeGrafter"/>
</dbReference>
<comment type="subcellular location">
    <subcellularLocation>
        <location evidence="1 9">Cell membrane</location>
        <topology evidence="1 9">Multi-pass membrane protein</topology>
    </subcellularLocation>
</comment>
<dbReference type="GO" id="GO:0005886">
    <property type="term" value="C:plasma membrane"/>
    <property type="evidence" value="ECO:0007669"/>
    <property type="project" value="UniProtKB-SubCell"/>
</dbReference>
<dbReference type="AlphaFoldDB" id="A0A5J5IAZ4"/>
<feature type="transmembrane region" description="Helical" evidence="9">
    <location>
        <begin position="40"/>
        <end position="63"/>
    </location>
</feature>
<evidence type="ECO:0000256" key="5">
    <source>
        <dbReference type="ARBA" id="ARBA00022692"/>
    </source>
</evidence>
<evidence type="ECO:0000256" key="4">
    <source>
        <dbReference type="ARBA" id="ARBA00022475"/>
    </source>
</evidence>
<feature type="transmembrane region" description="Helical" evidence="9">
    <location>
        <begin position="9"/>
        <end position="28"/>
    </location>
</feature>
<dbReference type="RefSeq" id="WP_150438026.1">
    <property type="nucleotide sequence ID" value="NZ_VYKL01000003.1"/>
</dbReference>
<keyword evidence="5 9" id="KW-0812">Transmembrane</keyword>